<evidence type="ECO:0000313" key="2">
    <source>
        <dbReference type="EMBL" id="PCH41830.1"/>
    </source>
</evidence>
<proteinExistence type="predicted"/>
<gene>
    <name evidence="2" type="ORF">WOLCODRAFT_29705</name>
</gene>
<reference evidence="2 3" key="1">
    <citation type="journal article" date="2012" name="Science">
        <title>The Paleozoic origin of enzymatic lignin decomposition reconstructed from 31 fungal genomes.</title>
        <authorList>
            <person name="Floudas D."/>
            <person name="Binder M."/>
            <person name="Riley R."/>
            <person name="Barry K."/>
            <person name="Blanchette R.A."/>
            <person name="Henrissat B."/>
            <person name="Martinez A.T."/>
            <person name="Otillar R."/>
            <person name="Spatafora J.W."/>
            <person name="Yadav J.S."/>
            <person name="Aerts A."/>
            <person name="Benoit I."/>
            <person name="Boyd A."/>
            <person name="Carlson A."/>
            <person name="Copeland A."/>
            <person name="Coutinho P.M."/>
            <person name="de Vries R.P."/>
            <person name="Ferreira P."/>
            <person name="Findley K."/>
            <person name="Foster B."/>
            <person name="Gaskell J."/>
            <person name="Glotzer D."/>
            <person name="Gorecki P."/>
            <person name="Heitman J."/>
            <person name="Hesse C."/>
            <person name="Hori C."/>
            <person name="Igarashi K."/>
            <person name="Jurgens J.A."/>
            <person name="Kallen N."/>
            <person name="Kersten P."/>
            <person name="Kohler A."/>
            <person name="Kuees U."/>
            <person name="Kumar T.K.A."/>
            <person name="Kuo A."/>
            <person name="LaButti K."/>
            <person name="Larrondo L.F."/>
            <person name="Lindquist E."/>
            <person name="Ling A."/>
            <person name="Lombard V."/>
            <person name="Lucas S."/>
            <person name="Lundell T."/>
            <person name="Martin R."/>
            <person name="McLaughlin D.J."/>
            <person name="Morgenstern I."/>
            <person name="Morin E."/>
            <person name="Murat C."/>
            <person name="Nagy L.G."/>
            <person name="Nolan M."/>
            <person name="Ohm R.A."/>
            <person name="Patyshakuliyeva A."/>
            <person name="Rokas A."/>
            <person name="Ruiz-Duenas F.J."/>
            <person name="Sabat G."/>
            <person name="Salamov A."/>
            <person name="Samejima M."/>
            <person name="Schmutz J."/>
            <person name="Slot J.C."/>
            <person name="St John F."/>
            <person name="Stenlid J."/>
            <person name="Sun H."/>
            <person name="Sun S."/>
            <person name="Syed K."/>
            <person name="Tsang A."/>
            <person name="Wiebenga A."/>
            <person name="Young D."/>
            <person name="Pisabarro A."/>
            <person name="Eastwood D.C."/>
            <person name="Martin F."/>
            <person name="Cullen D."/>
            <person name="Grigoriev I.V."/>
            <person name="Hibbett D.S."/>
        </authorList>
    </citation>
    <scope>NUCLEOTIDE SEQUENCE [LARGE SCALE GENOMIC DNA]</scope>
    <source>
        <strain evidence="2 3">MD-104</strain>
    </source>
</reference>
<feature type="region of interest" description="Disordered" evidence="1">
    <location>
        <begin position="1"/>
        <end position="27"/>
    </location>
</feature>
<organism evidence="2 3">
    <name type="scientific">Wolfiporia cocos (strain MD-104)</name>
    <name type="common">Brown rot fungus</name>
    <dbReference type="NCBI Taxonomy" id="742152"/>
    <lineage>
        <taxon>Eukaryota</taxon>
        <taxon>Fungi</taxon>
        <taxon>Dikarya</taxon>
        <taxon>Basidiomycota</taxon>
        <taxon>Agaricomycotina</taxon>
        <taxon>Agaricomycetes</taxon>
        <taxon>Polyporales</taxon>
        <taxon>Phaeolaceae</taxon>
        <taxon>Wolfiporia</taxon>
    </lineage>
</organism>
<dbReference type="AlphaFoldDB" id="A0A2H3JI05"/>
<name>A0A2H3JI05_WOLCO</name>
<keyword evidence="3" id="KW-1185">Reference proteome</keyword>
<evidence type="ECO:0000313" key="3">
    <source>
        <dbReference type="Proteomes" id="UP000218811"/>
    </source>
</evidence>
<dbReference type="EMBL" id="KB468115">
    <property type="protein sequence ID" value="PCH41830.1"/>
    <property type="molecule type" value="Genomic_DNA"/>
</dbReference>
<dbReference type="Proteomes" id="UP000218811">
    <property type="component" value="Unassembled WGS sequence"/>
</dbReference>
<protein>
    <submittedName>
        <fullName evidence="2">Uncharacterized protein</fullName>
    </submittedName>
</protein>
<evidence type="ECO:0000256" key="1">
    <source>
        <dbReference type="SAM" id="MobiDB-lite"/>
    </source>
</evidence>
<feature type="compositionally biased region" description="Basic and acidic residues" evidence="1">
    <location>
        <begin position="1"/>
        <end position="22"/>
    </location>
</feature>
<sequence>MEENSRKEPEYIVIESDSKSDSASEEDELQSLQSWNYQRYVIISMQNVCPHSLSKADEAEVVDLDKEAVYSKSQEGTAAPILEVLDVDGNSQSSGSTLVNQSQPPNKVVIAPEAINAETLKHDAAEPTRMFINGVPMPTTADPTVPDPTSVAHIPTSPEAPCKQLCSCCSDALIPVYEAQDAALEEASVSSVTSEMPLRDRGNSQQPVHATNCWNVSLCLACQSHHNGQ</sequence>
<accession>A0A2H3JI05</accession>